<dbReference type="InterPro" id="IPR002054">
    <property type="entry name" value="DNA-dir_DNA_pol_X"/>
</dbReference>
<feature type="domain" description="DNA-directed DNA polymerase X" evidence="10">
    <location>
        <begin position="3"/>
        <end position="327"/>
    </location>
</feature>
<evidence type="ECO:0000259" key="9">
    <source>
        <dbReference type="SMART" id="SM00278"/>
    </source>
</evidence>
<dbReference type="InterPro" id="IPR043519">
    <property type="entry name" value="NT_sf"/>
</dbReference>
<dbReference type="PANTHER" id="PTHR36928">
    <property type="entry name" value="PHOSPHATASE YCDX-RELATED"/>
    <property type="match status" value="1"/>
</dbReference>
<dbReference type="Pfam" id="PF14791">
    <property type="entry name" value="DNA_pol_B_thumb"/>
    <property type="match status" value="1"/>
</dbReference>
<dbReference type="InterPro" id="IPR004013">
    <property type="entry name" value="PHP_dom"/>
</dbReference>
<organism evidence="11 12">
    <name type="scientific">Candidatus Roizmanbacteria bacterium RIFCSPLOWO2_01_FULL_38_11</name>
    <dbReference type="NCBI Taxonomy" id="1802060"/>
    <lineage>
        <taxon>Bacteria</taxon>
        <taxon>Candidatus Roizmaniibacteriota</taxon>
    </lineage>
</organism>
<comment type="caution">
    <text evidence="11">The sequence shown here is derived from an EMBL/GenBank/DDBJ whole genome shotgun (WGS) entry which is preliminary data.</text>
</comment>
<dbReference type="InterPro" id="IPR029398">
    <property type="entry name" value="PolB_thumb"/>
</dbReference>
<dbReference type="Pfam" id="PF02811">
    <property type="entry name" value="PHP"/>
    <property type="match status" value="1"/>
</dbReference>
<dbReference type="Gene3D" id="3.30.460.10">
    <property type="entry name" value="Beta Polymerase, domain 2"/>
    <property type="match status" value="1"/>
</dbReference>
<evidence type="ECO:0000256" key="4">
    <source>
        <dbReference type="ARBA" id="ARBA00022679"/>
    </source>
</evidence>
<evidence type="ECO:0000256" key="3">
    <source>
        <dbReference type="ARBA" id="ARBA00022634"/>
    </source>
</evidence>
<dbReference type="GO" id="GO:0006281">
    <property type="term" value="P:DNA repair"/>
    <property type="evidence" value="ECO:0007669"/>
    <property type="project" value="InterPro"/>
</dbReference>
<evidence type="ECO:0000259" key="10">
    <source>
        <dbReference type="SMART" id="SM00483"/>
    </source>
</evidence>
<dbReference type="SUPFAM" id="SSF89550">
    <property type="entry name" value="PHP domain-like"/>
    <property type="match status" value="1"/>
</dbReference>
<keyword evidence="4" id="KW-0808">Transferase</keyword>
<dbReference type="InterPro" id="IPR050243">
    <property type="entry name" value="PHP_phosphatase"/>
</dbReference>
<reference evidence="11 12" key="1">
    <citation type="journal article" date="2016" name="Nat. Commun.">
        <title>Thousands of microbial genomes shed light on interconnected biogeochemical processes in an aquifer system.</title>
        <authorList>
            <person name="Anantharaman K."/>
            <person name="Brown C.T."/>
            <person name="Hug L.A."/>
            <person name="Sharon I."/>
            <person name="Castelle C.J."/>
            <person name="Probst A.J."/>
            <person name="Thomas B.C."/>
            <person name="Singh A."/>
            <person name="Wilkins M.J."/>
            <person name="Karaoz U."/>
            <person name="Brodie E.L."/>
            <person name="Williams K.H."/>
            <person name="Hubbard S.S."/>
            <person name="Banfield J.F."/>
        </authorList>
    </citation>
    <scope>NUCLEOTIDE SEQUENCE [LARGE SCALE GENOMIC DNA]</scope>
</reference>
<gene>
    <name evidence="11" type="ORF">A2957_03250</name>
</gene>
<evidence type="ECO:0000256" key="5">
    <source>
        <dbReference type="ARBA" id="ARBA00022695"/>
    </source>
</evidence>
<feature type="domain" description="Helix-hairpin-helix DNA-binding motif class 1" evidence="9">
    <location>
        <begin position="53"/>
        <end position="72"/>
    </location>
</feature>
<keyword evidence="5" id="KW-0548">Nucleotidyltransferase</keyword>
<dbReference type="SMART" id="SM00483">
    <property type="entry name" value="POLXc"/>
    <property type="match status" value="1"/>
</dbReference>
<dbReference type="EMBL" id="MGAK01000024">
    <property type="protein sequence ID" value="OGK44131.1"/>
    <property type="molecule type" value="Genomic_DNA"/>
</dbReference>
<keyword evidence="3" id="KW-0237">DNA synthesis</keyword>
<evidence type="ECO:0000313" key="12">
    <source>
        <dbReference type="Proteomes" id="UP000179072"/>
    </source>
</evidence>
<evidence type="ECO:0000256" key="7">
    <source>
        <dbReference type="ARBA" id="ARBA00022932"/>
    </source>
</evidence>
<dbReference type="InterPro" id="IPR016195">
    <property type="entry name" value="Pol/histidinol_Pase-like"/>
</dbReference>
<dbReference type="GO" id="GO:0042578">
    <property type="term" value="F:phosphoric ester hydrolase activity"/>
    <property type="evidence" value="ECO:0007669"/>
    <property type="project" value="TreeGrafter"/>
</dbReference>
<dbReference type="InterPro" id="IPR027421">
    <property type="entry name" value="DNA_pol_lamdba_lyase_dom_sf"/>
</dbReference>
<dbReference type="Gene3D" id="3.20.20.140">
    <property type="entry name" value="Metal-dependent hydrolases"/>
    <property type="match status" value="1"/>
</dbReference>
<dbReference type="SMART" id="SM00278">
    <property type="entry name" value="HhH1"/>
    <property type="match status" value="3"/>
</dbReference>
<comment type="cofactor">
    <cofactor evidence="1">
        <name>Mg(2+)</name>
        <dbReference type="ChEBI" id="CHEBI:18420"/>
    </cofactor>
</comment>
<dbReference type="InterPro" id="IPR037160">
    <property type="entry name" value="DNA_Pol_thumb_sf"/>
</dbReference>
<evidence type="ECO:0000256" key="2">
    <source>
        <dbReference type="ARBA" id="ARBA00012417"/>
    </source>
</evidence>
<dbReference type="PIRSF" id="PIRSF005047">
    <property type="entry name" value="UCP005047_YshC"/>
    <property type="match status" value="1"/>
</dbReference>
<evidence type="ECO:0000256" key="6">
    <source>
        <dbReference type="ARBA" id="ARBA00022705"/>
    </source>
</evidence>
<protein>
    <recommendedName>
        <fullName evidence="2">DNA-directed DNA polymerase</fullName>
        <ecNumber evidence="2">2.7.7.7</ecNumber>
    </recommendedName>
</protein>
<feature type="domain" description="Helix-hairpin-helix DNA-binding motif class 1" evidence="9">
    <location>
        <begin position="93"/>
        <end position="112"/>
    </location>
</feature>
<keyword evidence="7" id="KW-0239">DNA-directed DNA polymerase</keyword>
<dbReference type="InterPro" id="IPR022311">
    <property type="entry name" value="PolX-like"/>
</dbReference>
<dbReference type="GO" id="GO:0003887">
    <property type="term" value="F:DNA-directed DNA polymerase activity"/>
    <property type="evidence" value="ECO:0007669"/>
    <property type="project" value="UniProtKB-KW"/>
</dbReference>
<dbReference type="AlphaFoldDB" id="A0A1F7IL79"/>
<dbReference type="SUPFAM" id="SSF47802">
    <property type="entry name" value="DNA polymerase beta, N-terminal domain-like"/>
    <property type="match status" value="1"/>
</dbReference>
<sequence length="589" mass="66780">MHLTNKDIAHIFRSIAAAYLLTGVNRFRTIAYQKAADTVEQMTREVYDFWENGKLNEIEGIGPTISQHLDEHFKDPAHSYLTKQLQLVPSTVYELMKAPGIGPKKAFKLVSHFKLLDPSTVVREVKKLAEDDRISGLESFGRKSQDEIIESLEIFERRNGQNDRMSLPTAYAMSEQILQYLKKNPHVQHIDTLGSLRRMVATIGDIDIAVVADKKDAANIIEYFINYPQVLTIEGKGPEKASIITKGGWRVDLRVIEMRQYGSMLQYFTGSKAHNIKLREFALKKGYSLNEFGIKQVKDKNNISAFATEEKFYAFLGLQWVPPEIREGTDEIKLAAVKRLPDLIRLEDVKGEFHVHSSFNIEPSHDLGADTFGKMISLAKTLQYEYLGFSEHNPSQSGHSSAQIINLIKKKQSEIKKTALKNSFTCFNSLEVDISPDGSLAIPDEAIRYLDMMIVSIHSSFRMKKDEMTKRILKGLSYPKVKILGHPTGRLLSKREEIDADWDAIFAFAKEKNIALEINSWPERLDLPDMMAKTAIKNGNKLILGTDAHAAYQMNNMFYGVAVARRAWAMKSDIINTKSSEEIKKWIGA</sequence>
<name>A0A1F7IL79_9BACT</name>
<dbReference type="GO" id="GO:0003677">
    <property type="term" value="F:DNA binding"/>
    <property type="evidence" value="ECO:0007669"/>
    <property type="project" value="InterPro"/>
</dbReference>
<proteinExistence type="predicted"/>
<dbReference type="STRING" id="1802060.A2957_03250"/>
<dbReference type="CDD" id="cd00141">
    <property type="entry name" value="NT_POLXc"/>
    <property type="match status" value="1"/>
</dbReference>
<evidence type="ECO:0000256" key="8">
    <source>
        <dbReference type="ARBA" id="ARBA00049244"/>
    </source>
</evidence>
<feature type="domain" description="Helix-hairpin-helix DNA-binding motif class 1" evidence="9">
    <location>
        <begin position="132"/>
        <end position="151"/>
    </location>
</feature>
<dbReference type="InterPro" id="IPR010996">
    <property type="entry name" value="HHH_MUS81"/>
</dbReference>
<dbReference type="Proteomes" id="UP000179072">
    <property type="component" value="Unassembled WGS sequence"/>
</dbReference>
<dbReference type="InterPro" id="IPR003583">
    <property type="entry name" value="Hlx-hairpin-Hlx_DNA-bd_motif"/>
</dbReference>
<dbReference type="Pfam" id="PF14520">
    <property type="entry name" value="HHH_5"/>
    <property type="match status" value="1"/>
</dbReference>
<accession>A0A1F7IL79</accession>
<evidence type="ECO:0000256" key="1">
    <source>
        <dbReference type="ARBA" id="ARBA00001946"/>
    </source>
</evidence>
<dbReference type="EC" id="2.7.7.7" evidence="2"/>
<dbReference type="Gene3D" id="1.10.150.110">
    <property type="entry name" value="DNA polymerase beta, N-terminal domain-like"/>
    <property type="match status" value="1"/>
</dbReference>
<dbReference type="GO" id="GO:0008270">
    <property type="term" value="F:zinc ion binding"/>
    <property type="evidence" value="ECO:0007669"/>
    <property type="project" value="TreeGrafter"/>
</dbReference>
<dbReference type="Gene3D" id="1.10.150.20">
    <property type="entry name" value="5' to 3' exonuclease, C-terminal subdomain"/>
    <property type="match status" value="1"/>
</dbReference>
<evidence type="ECO:0000313" key="11">
    <source>
        <dbReference type="EMBL" id="OGK44131.1"/>
    </source>
</evidence>
<dbReference type="SUPFAM" id="SSF81301">
    <property type="entry name" value="Nucleotidyltransferase"/>
    <property type="match status" value="1"/>
</dbReference>
<dbReference type="Pfam" id="PF14716">
    <property type="entry name" value="HHH_8"/>
    <property type="match status" value="1"/>
</dbReference>
<dbReference type="Gene3D" id="3.30.210.10">
    <property type="entry name" value="DNA polymerase, thumb domain"/>
    <property type="match status" value="1"/>
</dbReference>
<keyword evidence="6" id="KW-0235">DNA replication</keyword>
<dbReference type="PANTHER" id="PTHR36928:SF1">
    <property type="entry name" value="PHOSPHATASE YCDX-RELATED"/>
    <property type="match status" value="1"/>
</dbReference>
<comment type="catalytic activity">
    <reaction evidence="8">
        <text>DNA(n) + a 2'-deoxyribonucleoside 5'-triphosphate = DNA(n+1) + diphosphate</text>
        <dbReference type="Rhea" id="RHEA:22508"/>
        <dbReference type="Rhea" id="RHEA-COMP:17339"/>
        <dbReference type="Rhea" id="RHEA-COMP:17340"/>
        <dbReference type="ChEBI" id="CHEBI:33019"/>
        <dbReference type="ChEBI" id="CHEBI:61560"/>
        <dbReference type="ChEBI" id="CHEBI:173112"/>
        <dbReference type="EC" id="2.7.7.7"/>
    </reaction>
</comment>
<dbReference type="GO" id="GO:0005829">
    <property type="term" value="C:cytosol"/>
    <property type="evidence" value="ECO:0007669"/>
    <property type="project" value="TreeGrafter"/>
</dbReference>